<gene>
    <name evidence="1" type="ORF">KTA_15980</name>
</gene>
<evidence type="ECO:0000313" key="1">
    <source>
        <dbReference type="EMBL" id="BBH93399.1"/>
    </source>
</evidence>
<organism evidence="1">
    <name type="scientific">Thermogemmatispora argillosa</name>
    <dbReference type="NCBI Taxonomy" id="2045280"/>
    <lineage>
        <taxon>Bacteria</taxon>
        <taxon>Bacillati</taxon>
        <taxon>Chloroflexota</taxon>
        <taxon>Ktedonobacteria</taxon>
        <taxon>Thermogemmatisporales</taxon>
        <taxon>Thermogemmatisporaceae</taxon>
        <taxon>Thermogemmatispora</taxon>
    </lineage>
</organism>
<accession>A0A455T217</accession>
<dbReference type="AlphaFoldDB" id="A0A455T217"/>
<protein>
    <submittedName>
        <fullName evidence="1">Uncharacterized protein</fullName>
    </submittedName>
</protein>
<name>A0A455T217_9CHLR</name>
<proteinExistence type="predicted"/>
<sequence>MGFIRPVGPTDSSSSANVVSYSPEHMRQTAARILAEVHNASQQHTTTWQQVQNWLNTEVDPEWADVMRACLAPYAQRLHASYAWLTDLAQALFAAADFLNATDENLTNAFQPLPRLCPLDSTTPFPPSALAGSGSFTFP</sequence>
<dbReference type="EMBL" id="AP019377">
    <property type="protein sequence ID" value="BBH93399.1"/>
    <property type="molecule type" value="Genomic_DNA"/>
</dbReference>
<reference evidence="1" key="1">
    <citation type="submission" date="2018-12" db="EMBL/GenBank/DDBJ databases">
        <title>Novel natural products biosynthetic potential of the class Ktedonobacteria.</title>
        <authorList>
            <person name="Zheng Y."/>
            <person name="Saitou A."/>
            <person name="Wang C.M."/>
            <person name="Toyoda A."/>
            <person name="Minakuchi Y."/>
            <person name="Sekiguchi Y."/>
            <person name="Ueda K."/>
            <person name="Takano H."/>
            <person name="Sakai Y."/>
            <person name="Yokota A."/>
            <person name="Yabe S."/>
        </authorList>
    </citation>
    <scope>NUCLEOTIDE SEQUENCE</scope>
    <source>
        <strain evidence="1">A3-2</strain>
    </source>
</reference>